<feature type="region of interest" description="Disordered" evidence="1">
    <location>
        <begin position="1"/>
        <end position="66"/>
    </location>
</feature>
<sequence length="66" mass="6702">MAMRAPDHPDEVEATAQLLEAAASRRVRGSDPDDDDDDEAGDGSTGSVGSGDAGFGTVLDMLPPEG</sequence>
<evidence type="ECO:0000313" key="3">
    <source>
        <dbReference type="Proteomes" id="UP000623461"/>
    </source>
</evidence>
<feature type="compositionally biased region" description="Gly residues" evidence="1">
    <location>
        <begin position="43"/>
        <end position="54"/>
    </location>
</feature>
<name>A0ABQ2HQV8_9MICO</name>
<keyword evidence="3" id="KW-1185">Reference proteome</keyword>
<feature type="compositionally biased region" description="Basic and acidic residues" evidence="1">
    <location>
        <begin position="1"/>
        <end position="11"/>
    </location>
</feature>
<proteinExistence type="predicted"/>
<dbReference type="Proteomes" id="UP000623461">
    <property type="component" value="Unassembled WGS sequence"/>
</dbReference>
<dbReference type="RefSeq" id="WP_052358471.1">
    <property type="nucleotide sequence ID" value="NZ_BMNZ01000002.1"/>
</dbReference>
<organism evidence="2 3">
    <name type="scientific">Terrabacter tumescens</name>
    <dbReference type="NCBI Taxonomy" id="60443"/>
    <lineage>
        <taxon>Bacteria</taxon>
        <taxon>Bacillati</taxon>
        <taxon>Actinomycetota</taxon>
        <taxon>Actinomycetes</taxon>
        <taxon>Micrococcales</taxon>
        <taxon>Intrasporangiaceae</taxon>
        <taxon>Terrabacter</taxon>
    </lineage>
</organism>
<dbReference type="EMBL" id="BMNZ01000002">
    <property type="protein sequence ID" value="GGM85771.1"/>
    <property type="molecule type" value="Genomic_DNA"/>
</dbReference>
<protein>
    <submittedName>
        <fullName evidence="2">Uncharacterized protein</fullName>
    </submittedName>
</protein>
<accession>A0ABQ2HQV8</accession>
<evidence type="ECO:0000256" key="1">
    <source>
        <dbReference type="SAM" id="MobiDB-lite"/>
    </source>
</evidence>
<gene>
    <name evidence="2" type="ORF">GCM10009721_08020</name>
</gene>
<evidence type="ECO:0000313" key="2">
    <source>
        <dbReference type="EMBL" id="GGM85771.1"/>
    </source>
</evidence>
<reference evidence="3" key="1">
    <citation type="journal article" date="2019" name="Int. J. Syst. Evol. Microbiol.">
        <title>The Global Catalogue of Microorganisms (GCM) 10K type strain sequencing project: providing services to taxonomists for standard genome sequencing and annotation.</title>
        <authorList>
            <consortium name="The Broad Institute Genomics Platform"/>
            <consortium name="The Broad Institute Genome Sequencing Center for Infectious Disease"/>
            <person name="Wu L."/>
            <person name="Ma J."/>
        </authorList>
    </citation>
    <scope>NUCLEOTIDE SEQUENCE [LARGE SCALE GENOMIC DNA]</scope>
    <source>
        <strain evidence="3">JCM 1365</strain>
    </source>
</reference>
<comment type="caution">
    <text evidence="2">The sequence shown here is derived from an EMBL/GenBank/DDBJ whole genome shotgun (WGS) entry which is preliminary data.</text>
</comment>
<feature type="compositionally biased region" description="Acidic residues" evidence="1">
    <location>
        <begin position="32"/>
        <end position="41"/>
    </location>
</feature>